<dbReference type="Gene3D" id="3.40.50.1360">
    <property type="match status" value="1"/>
</dbReference>
<dbReference type="InterPro" id="IPR050313">
    <property type="entry name" value="Carb_Metab_HTH_regulators"/>
</dbReference>
<dbReference type="PANTHER" id="PTHR30363:SF44">
    <property type="entry name" value="AGA OPERON TRANSCRIPTIONAL REPRESSOR-RELATED"/>
    <property type="match status" value="1"/>
</dbReference>
<dbReference type="RefSeq" id="WP_103880837.1">
    <property type="nucleotide sequence ID" value="NZ_FNVG01000012.1"/>
</dbReference>
<dbReference type="GO" id="GO:0003700">
    <property type="term" value="F:DNA-binding transcription factor activity"/>
    <property type="evidence" value="ECO:0007669"/>
    <property type="project" value="InterPro"/>
</dbReference>
<dbReference type="InterPro" id="IPR018356">
    <property type="entry name" value="Tscrpt_reg_HTH_DeoR_CS"/>
</dbReference>
<sequence length="228" mass="25431">MRSRQIIDLVNEQRSVSVEEMAEAFSVSVETIRRDLKKLDKSGALKRVHGGAVSVQEIDEGQSFSARSRDSLKEKEFLVDKAVNYIKEGMVIGLDASSSSWCLARKIPDINCTIITNSLQNVIALEGKSNIKVICTGGTYSEKYSSFYGPLAIKTLANMSVDVCFFSCVGFDYETGVWDSNEYNYQIKQSFIDISERVILIADKSKFKKKSLLKICESDSVDTVITDL</sequence>
<dbReference type="Pfam" id="PF00455">
    <property type="entry name" value="DeoRC"/>
    <property type="match status" value="1"/>
</dbReference>
<dbReference type="PANTHER" id="PTHR30363">
    <property type="entry name" value="HTH-TYPE TRANSCRIPTIONAL REGULATOR SRLR-RELATED"/>
    <property type="match status" value="1"/>
</dbReference>
<dbReference type="AlphaFoldDB" id="A0A1H5ZM90"/>
<keyword evidence="3" id="KW-0804">Transcription</keyword>
<keyword evidence="2" id="KW-0238">DNA-binding</keyword>
<dbReference type="GO" id="GO:0003677">
    <property type="term" value="F:DNA binding"/>
    <property type="evidence" value="ECO:0007669"/>
    <property type="project" value="UniProtKB-KW"/>
</dbReference>
<dbReference type="SMART" id="SM01134">
    <property type="entry name" value="DeoRC"/>
    <property type="match status" value="1"/>
</dbReference>
<dbReference type="SMART" id="SM00420">
    <property type="entry name" value="HTH_DEOR"/>
    <property type="match status" value="1"/>
</dbReference>
<dbReference type="InterPro" id="IPR014036">
    <property type="entry name" value="DeoR-like_C"/>
</dbReference>
<dbReference type="InterPro" id="IPR037171">
    <property type="entry name" value="NagB/RpiA_transferase-like"/>
</dbReference>
<dbReference type="Gene3D" id="1.10.10.10">
    <property type="entry name" value="Winged helix-like DNA-binding domain superfamily/Winged helix DNA-binding domain"/>
    <property type="match status" value="1"/>
</dbReference>
<organism evidence="5 6">
    <name type="scientific">Vibrio hangzhouensis</name>
    <dbReference type="NCBI Taxonomy" id="462991"/>
    <lineage>
        <taxon>Bacteria</taxon>
        <taxon>Pseudomonadati</taxon>
        <taxon>Pseudomonadota</taxon>
        <taxon>Gammaproteobacteria</taxon>
        <taxon>Vibrionales</taxon>
        <taxon>Vibrionaceae</taxon>
        <taxon>Vibrio</taxon>
    </lineage>
</organism>
<dbReference type="PROSITE" id="PS51000">
    <property type="entry name" value="HTH_DEOR_2"/>
    <property type="match status" value="1"/>
</dbReference>
<dbReference type="Proteomes" id="UP000236721">
    <property type="component" value="Unassembled WGS sequence"/>
</dbReference>
<dbReference type="InterPro" id="IPR036390">
    <property type="entry name" value="WH_DNA-bd_sf"/>
</dbReference>
<protein>
    <submittedName>
        <fullName evidence="5">Transcriptional regulator, DeoR family</fullName>
    </submittedName>
</protein>
<evidence type="ECO:0000256" key="3">
    <source>
        <dbReference type="ARBA" id="ARBA00023163"/>
    </source>
</evidence>
<evidence type="ECO:0000313" key="5">
    <source>
        <dbReference type="EMBL" id="SEG37673.1"/>
    </source>
</evidence>
<dbReference type="InterPro" id="IPR036388">
    <property type="entry name" value="WH-like_DNA-bd_sf"/>
</dbReference>
<gene>
    <name evidence="5" type="ORF">SAMN04488244_11276</name>
</gene>
<name>A0A1H5ZM90_9VIBR</name>
<dbReference type="Pfam" id="PF08220">
    <property type="entry name" value="HTH_DeoR"/>
    <property type="match status" value="1"/>
</dbReference>
<keyword evidence="1" id="KW-0805">Transcription regulation</keyword>
<dbReference type="EMBL" id="FNVG01000012">
    <property type="protein sequence ID" value="SEG37673.1"/>
    <property type="molecule type" value="Genomic_DNA"/>
</dbReference>
<evidence type="ECO:0000256" key="1">
    <source>
        <dbReference type="ARBA" id="ARBA00023015"/>
    </source>
</evidence>
<accession>A0A1H5ZM90</accession>
<evidence type="ECO:0000256" key="2">
    <source>
        <dbReference type="ARBA" id="ARBA00023125"/>
    </source>
</evidence>
<reference evidence="6" key="1">
    <citation type="submission" date="2016-10" db="EMBL/GenBank/DDBJ databases">
        <authorList>
            <person name="Varghese N."/>
            <person name="Submissions S."/>
        </authorList>
    </citation>
    <scope>NUCLEOTIDE SEQUENCE [LARGE SCALE GENOMIC DNA]</scope>
    <source>
        <strain evidence="6">CGMCC 1.7062</strain>
    </source>
</reference>
<feature type="domain" description="HTH deoR-type" evidence="4">
    <location>
        <begin position="1"/>
        <end position="54"/>
    </location>
</feature>
<dbReference type="InterPro" id="IPR001034">
    <property type="entry name" value="DeoR_HTH"/>
</dbReference>
<dbReference type="SUPFAM" id="SSF100950">
    <property type="entry name" value="NagB/RpiA/CoA transferase-like"/>
    <property type="match status" value="1"/>
</dbReference>
<evidence type="ECO:0000313" key="6">
    <source>
        <dbReference type="Proteomes" id="UP000236721"/>
    </source>
</evidence>
<dbReference type="SUPFAM" id="SSF46785">
    <property type="entry name" value="Winged helix' DNA-binding domain"/>
    <property type="match status" value="1"/>
</dbReference>
<dbReference type="PRINTS" id="PR00037">
    <property type="entry name" value="HTHLACR"/>
</dbReference>
<dbReference type="OrthoDB" id="6846621at2"/>
<keyword evidence="6" id="KW-1185">Reference proteome</keyword>
<evidence type="ECO:0000259" key="4">
    <source>
        <dbReference type="PROSITE" id="PS51000"/>
    </source>
</evidence>
<proteinExistence type="predicted"/>
<dbReference type="PROSITE" id="PS00894">
    <property type="entry name" value="HTH_DEOR_1"/>
    <property type="match status" value="1"/>
</dbReference>